<comment type="subcellular location">
    <subcellularLocation>
        <location evidence="1">Secreted</location>
    </subcellularLocation>
</comment>
<organism evidence="4 5">
    <name type="scientific">Actinocorallia herbida</name>
    <dbReference type="NCBI Taxonomy" id="58109"/>
    <lineage>
        <taxon>Bacteria</taxon>
        <taxon>Bacillati</taxon>
        <taxon>Actinomycetota</taxon>
        <taxon>Actinomycetes</taxon>
        <taxon>Streptosporangiales</taxon>
        <taxon>Thermomonosporaceae</taxon>
        <taxon>Actinocorallia</taxon>
    </lineage>
</organism>
<dbReference type="OrthoDB" id="9782872at2"/>
<dbReference type="GO" id="GO:0005975">
    <property type="term" value="P:carbohydrate metabolic process"/>
    <property type="evidence" value="ECO:0007669"/>
    <property type="project" value="InterPro"/>
</dbReference>
<evidence type="ECO:0000256" key="1">
    <source>
        <dbReference type="ARBA" id="ARBA00004613"/>
    </source>
</evidence>
<keyword evidence="5" id="KW-1185">Reference proteome</keyword>
<dbReference type="InterPro" id="IPR002509">
    <property type="entry name" value="NODB_dom"/>
</dbReference>
<evidence type="ECO:0000313" key="5">
    <source>
        <dbReference type="Proteomes" id="UP000272400"/>
    </source>
</evidence>
<accession>A0A3N1CPM8</accession>
<gene>
    <name evidence="4" type="ORF">EDD29_0771</name>
</gene>
<feature type="domain" description="NodB homology" evidence="3">
    <location>
        <begin position="67"/>
        <end position="265"/>
    </location>
</feature>
<dbReference type="RefSeq" id="WP_123662321.1">
    <property type="nucleotide sequence ID" value="NZ_RJKE01000001.1"/>
</dbReference>
<dbReference type="AlphaFoldDB" id="A0A3N1CPM8"/>
<dbReference type="Gene3D" id="3.20.20.370">
    <property type="entry name" value="Glycoside hydrolase/deacetylase"/>
    <property type="match status" value="1"/>
</dbReference>
<dbReference type="Pfam" id="PF01522">
    <property type="entry name" value="Polysacc_deac_1"/>
    <property type="match status" value="1"/>
</dbReference>
<dbReference type="InterPro" id="IPR011330">
    <property type="entry name" value="Glyco_hydro/deAcase_b/a-brl"/>
</dbReference>
<reference evidence="4 5" key="1">
    <citation type="submission" date="2018-11" db="EMBL/GenBank/DDBJ databases">
        <title>Sequencing the genomes of 1000 actinobacteria strains.</title>
        <authorList>
            <person name="Klenk H.-P."/>
        </authorList>
    </citation>
    <scope>NUCLEOTIDE SEQUENCE [LARGE SCALE GENOMIC DNA]</scope>
    <source>
        <strain evidence="4 5">DSM 44254</strain>
    </source>
</reference>
<sequence>MPGVPILMYHSVRADPPPETAGLSVDPGMFAEQLAVLRDRGFTPVPLSGLAGLHAAPGSGPYADAPKPICITFDDGYADFHAEALPVLESFGFPATVFVTTGWLDDAGPDAAGRPLDAMLSWAHVKEIVAHGIEVGAHSHSHPQLDQLPDGALHDELTRSRLLLEDRLQQQVATMAYPYGYSSARVRRAVARAGYASAYVVANDIAQVRSGYAIPRLTVQRSTSLDLFGKIAEGGHGFFREKALTKGYALVRRSRYLYRKTMHHG</sequence>
<dbReference type="GO" id="GO:0016810">
    <property type="term" value="F:hydrolase activity, acting on carbon-nitrogen (but not peptide) bonds"/>
    <property type="evidence" value="ECO:0007669"/>
    <property type="project" value="InterPro"/>
</dbReference>
<comment type="caution">
    <text evidence="4">The sequence shown here is derived from an EMBL/GenBank/DDBJ whole genome shotgun (WGS) entry which is preliminary data.</text>
</comment>
<keyword evidence="2" id="KW-0732">Signal</keyword>
<evidence type="ECO:0000259" key="3">
    <source>
        <dbReference type="PROSITE" id="PS51677"/>
    </source>
</evidence>
<dbReference type="PANTHER" id="PTHR34216:SF3">
    <property type="entry name" value="POLY-BETA-1,6-N-ACETYL-D-GLUCOSAMINE N-DEACETYLASE"/>
    <property type="match status" value="1"/>
</dbReference>
<dbReference type="EMBL" id="RJKE01000001">
    <property type="protein sequence ID" value="ROO83276.1"/>
    <property type="molecule type" value="Genomic_DNA"/>
</dbReference>
<dbReference type="SUPFAM" id="SSF88713">
    <property type="entry name" value="Glycoside hydrolase/deacetylase"/>
    <property type="match status" value="1"/>
</dbReference>
<dbReference type="GO" id="GO:0005576">
    <property type="term" value="C:extracellular region"/>
    <property type="evidence" value="ECO:0007669"/>
    <property type="project" value="UniProtKB-SubCell"/>
</dbReference>
<dbReference type="CDD" id="cd10918">
    <property type="entry name" value="CE4_NodB_like_5s_6s"/>
    <property type="match status" value="1"/>
</dbReference>
<dbReference type="Proteomes" id="UP000272400">
    <property type="component" value="Unassembled WGS sequence"/>
</dbReference>
<dbReference type="InterPro" id="IPR051398">
    <property type="entry name" value="Polysacch_Deacetylase"/>
</dbReference>
<protein>
    <submittedName>
        <fullName evidence="4">Polysaccharide deacetylase</fullName>
    </submittedName>
</protein>
<name>A0A3N1CPM8_9ACTN</name>
<evidence type="ECO:0000313" key="4">
    <source>
        <dbReference type="EMBL" id="ROO83276.1"/>
    </source>
</evidence>
<proteinExistence type="predicted"/>
<evidence type="ECO:0000256" key="2">
    <source>
        <dbReference type="ARBA" id="ARBA00022729"/>
    </source>
</evidence>
<dbReference type="PANTHER" id="PTHR34216">
    <property type="match status" value="1"/>
</dbReference>
<dbReference type="PROSITE" id="PS51677">
    <property type="entry name" value="NODB"/>
    <property type="match status" value="1"/>
</dbReference>